<protein>
    <recommendedName>
        <fullName evidence="15">Cadherin domain-containing protein</fullName>
    </recommendedName>
</protein>
<feature type="domain" description="Cadherin" evidence="15">
    <location>
        <begin position="685"/>
        <end position="795"/>
    </location>
</feature>
<feature type="domain" description="Cadherin" evidence="15">
    <location>
        <begin position="571"/>
        <end position="673"/>
    </location>
</feature>
<dbReference type="InterPro" id="IPR050174">
    <property type="entry name" value="Protocadherin/Cadherin-CA"/>
</dbReference>
<dbReference type="SUPFAM" id="SSF49313">
    <property type="entry name" value="Cadherin-like"/>
    <property type="match status" value="6"/>
</dbReference>
<dbReference type="EMBL" id="AAGW02042110">
    <property type="status" value="NOT_ANNOTATED_CDS"/>
    <property type="molecule type" value="Genomic_DNA"/>
</dbReference>
<feature type="domain" description="Cadherin" evidence="15">
    <location>
        <begin position="362"/>
        <end position="466"/>
    </location>
</feature>
<organism evidence="16 17">
    <name type="scientific">Oryctolagus cuniculus</name>
    <name type="common">Rabbit</name>
    <dbReference type="NCBI Taxonomy" id="9986"/>
    <lineage>
        <taxon>Eukaryota</taxon>
        <taxon>Metazoa</taxon>
        <taxon>Chordata</taxon>
        <taxon>Craniata</taxon>
        <taxon>Vertebrata</taxon>
        <taxon>Euteleostomi</taxon>
        <taxon>Mammalia</taxon>
        <taxon>Eutheria</taxon>
        <taxon>Euarchontoglires</taxon>
        <taxon>Glires</taxon>
        <taxon>Lagomorpha</taxon>
        <taxon>Leporidae</taxon>
        <taxon>Oryctolagus</taxon>
    </lineage>
</organism>
<evidence type="ECO:0000256" key="9">
    <source>
        <dbReference type="ARBA" id="ARBA00023136"/>
    </source>
</evidence>
<evidence type="ECO:0000256" key="2">
    <source>
        <dbReference type="ARBA" id="ARBA00022475"/>
    </source>
</evidence>
<feature type="compositionally biased region" description="Polar residues" evidence="13">
    <location>
        <begin position="1127"/>
        <end position="1145"/>
    </location>
</feature>
<reference evidence="16" key="3">
    <citation type="submission" date="2025-09" db="UniProtKB">
        <authorList>
            <consortium name="Ensembl"/>
        </authorList>
    </citation>
    <scope>IDENTIFICATION</scope>
    <source>
        <strain evidence="16">Thorbecke</strain>
    </source>
</reference>
<evidence type="ECO:0000256" key="8">
    <source>
        <dbReference type="ARBA" id="ARBA00022989"/>
    </source>
</evidence>
<keyword evidence="10" id="KW-0325">Glycoprotein</keyword>
<feature type="domain" description="Cadherin" evidence="15">
    <location>
        <begin position="250"/>
        <end position="355"/>
    </location>
</feature>
<dbReference type="Bgee" id="ENSOCUG00000003437">
    <property type="expression patterns" value="Expressed in frontal cortex and 2 other cell types or tissues"/>
</dbReference>
<evidence type="ECO:0000256" key="14">
    <source>
        <dbReference type="SAM" id="SignalP"/>
    </source>
</evidence>
<dbReference type="GO" id="GO:0005509">
    <property type="term" value="F:calcium ion binding"/>
    <property type="evidence" value="ECO:0007669"/>
    <property type="project" value="UniProtKB-UniRule"/>
</dbReference>
<dbReference type="FunFam" id="2.60.40.60:FF:000036">
    <property type="entry name" value="Protocadherin 9"/>
    <property type="match status" value="1"/>
</dbReference>
<evidence type="ECO:0000256" key="1">
    <source>
        <dbReference type="ARBA" id="ARBA00004251"/>
    </source>
</evidence>
<evidence type="ECO:0000256" key="3">
    <source>
        <dbReference type="ARBA" id="ARBA00022692"/>
    </source>
</evidence>
<proteinExistence type="predicted"/>
<dbReference type="GO" id="GO:0005886">
    <property type="term" value="C:plasma membrane"/>
    <property type="evidence" value="ECO:0007669"/>
    <property type="project" value="UniProtKB-SubCell"/>
</dbReference>
<keyword evidence="6 12" id="KW-0106">Calcium</keyword>
<dbReference type="PANTHER" id="PTHR24028">
    <property type="entry name" value="CADHERIN-87A"/>
    <property type="match status" value="1"/>
</dbReference>
<dbReference type="Pfam" id="PF08374">
    <property type="entry name" value="Protocadherin"/>
    <property type="match status" value="1"/>
</dbReference>
<dbReference type="EMBL" id="AAGW02042105">
    <property type="status" value="NOT_ANNOTATED_CDS"/>
    <property type="molecule type" value="Genomic_DNA"/>
</dbReference>
<comment type="subcellular location">
    <subcellularLocation>
        <location evidence="1">Cell membrane</location>
        <topology evidence="1">Single-pass type I membrane protein</topology>
    </subcellularLocation>
</comment>
<dbReference type="FunFam" id="2.60.40.60:FF:000016">
    <property type="entry name" value="Protocadherin 9"/>
    <property type="match status" value="1"/>
</dbReference>
<feature type="domain" description="Cadherin" evidence="15">
    <location>
        <begin position="140"/>
        <end position="249"/>
    </location>
</feature>
<dbReference type="PROSITE" id="PS00232">
    <property type="entry name" value="CADHERIN_1"/>
    <property type="match status" value="4"/>
</dbReference>
<feature type="region of interest" description="Disordered" evidence="13">
    <location>
        <begin position="1292"/>
        <end position="1313"/>
    </location>
</feature>
<keyword evidence="5" id="KW-0677">Repeat</keyword>
<evidence type="ECO:0000256" key="7">
    <source>
        <dbReference type="ARBA" id="ARBA00022889"/>
    </source>
</evidence>
<dbReference type="PRINTS" id="PR00205">
    <property type="entry name" value="CADHERIN"/>
</dbReference>
<evidence type="ECO:0000313" key="17">
    <source>
        <dbReference type="Proteomes" id="UP000001811"/>
    </source>
</evidence>
<keyword evidence="7" id="KW-0130">Cell adhesion</keyword>
<feature type="signal peptide" evidence="14">
    <location>
        <begin position="1"/>
        <end position="23"/>
    </location>
</feature>
<feature type="domain" description="Cadherin" evidence="15">
    <location>
        <begin position="53"/>
        <end position="139"/>
    </location>
</feature>
<evidence type="ECO:0000256" key="6">
    <source>
        <dbReference type="ARBA" id="ARBA00022837"/>
    </source>
</evidence>
<feature type="region of interest" description="Disordered" evidence="13">
    <location>
        <begin position="1127"/>
        <end position="1148"/>
    </location>
</feature>
<dbReference type="InterPro" id="IPR020894">
    <property type="entry name" value="Cadherin_CS"/>
</dbReference>
<evidence type="ECO:0000256" key="4">
    <source>
        <dbReference type="ARBA" id="ARBA00022729"/>
    </source>
</evidence>
<sequence length="1313" mass="143637">MDLLSGTYIFAVLLACVVFQSGAQEKNYTVREEMPENVLIGDLLKDLNLSLIPDKSLTSPMQFKLVYKTGDVPLIRIEEGTGEIFTTGARIDREKLCAGIMLDARCFYEVEVAVLPDEIFRLVKIRFLIEDINDNAPLFPATVINISIPENSAINSRYALPAAVDPDIGINGVQNYQLIKGQNIFGLDVIETPEGDKMPQLIVQKELDREEKDTYVMKVKVEDGGFPQRSSTAILQVSVADTNDNRPVFKENEIEVSIPENAPVGTSVTQLHATDADIGENAKIHFYFSNLVSNIAKRLFHLNTTTGLITVKEPLDREEAPSHKLLVLATDGGSMPARAMVLVNVTDINDNVPSIDIRYIINPTNGTVVLSENAPLNTKVALITVTDKDADHNGRVTCFTDHEVPFRLRPVFSNQFLLETAAYLDYESTREYAIKLLAADAGKPPLNQSSMLLVKVKDENDNAPVFTQPFISISVPENNSPGTQLTKISATDADSGRNAEINYLLGTDAPPEFNLDHRTGILTAVKKLDREKQEKYYFTVLAKDNGIPPLITNATVLVTVLDQNDNSPIFTHNEYNFYVPENLPRHGTVGLITVTDPDYGENSAVTLSIVDVNDEFTIDPQTGVIRPNISFDREKQESYTFYVKAEDGGRVSRSSTAKVTINVVDVNDNKPVFVIPPSNYSYELVLPSTNPGAVVFQVVAVDNDTGMNAEIRYSIAGGNAKGLFIIDQTSGNITLKEKCVVADLGLHRLVVKAKDLGQPDSLFNVIVVNLFVNESVTNATLINELVHKSIETPVTQNVETADASSPTSDYVKIMVAIVAGTITVILVIFITAVVRCRQAPHLKAAQKNKQNSEWVTPNPENRQMIMMKKKKKKKKKNAPKNLLLNFVTIEEAKADDADNDGNSVTLDLPIELEEQTMGKYNWGTTPTTFKPDSPDLARHYKSASPQPTFQIQPETPLNSKHHIIQELPLDNTFVACDSISKCSSSSSDPYSVSECSYPVTTFKAPVSVHTRPSQRRVTFHLPEGSQESSSDGGLGDHDASSLPSTAHALPLGYPQEEYFDHATPNNRTEGDGNSDPESTFIPGLKKAAEITVQPTVEEASDNCTHECLILGHSDSCWMPASLTHSSPSQGQASTLCRSPPLTQSTLRRRSPPVTQTIALCHSPPVTQAIALCHSPPPVQASALHHSPPLAQATALCHSPPAAQGSALRYSPPLAQAVPIRRSPPLPQAATLHRNQAQPPMAMQQGWVQGAGADGLRSLDQSVQGSTRAQFYTMSERIHHSDDSIKVIPLTTFTPGQQARPSRGDSPIMEEHPL</sequence>
<name>A0A5F9C7T4_RABIT</name>
<feature type="chain" id="PRO_5023916105" description="Cadherin domain-containing protein" evidence="14">
    <location>
        <begin position="24"/>
        <end position="1313"/>
    </location>
</feature>
<dbReference type="PANTHER" id="PTHR24028:SF254">
    <property type="entry name" value="PROTOCADHERIN-11 X-LINKED-RELATED"/>
    <property type="match status" value="1"/>
</dbReference>
<evidence type="ECO:0000256" key="13">
    <source>
        <dbReference type="SAM" id="MobiDB-lite"/>
    </source>
</evidence>
<dbReference type="InterPro" id="IPR015919">
    <property type="entry name" value="Cadherin-like_sf"/>
</dbReference>
<dbReference type="SMART" id="SM00112">
    <property type="entry name" value="CA"/>
    <property type="match status" value="7"/>
</dbReference>
<dbReference type="InterPro" id="IPR013585">
    <property type="entry name" value="Protocadherin"/>
</dbReference>
<keyword evidence="2" id="KW-1003">Cell membrane</keyword>
<dbReference type="InterPro" id="IPR002126">
    <property type="entry name" value="Cadherin-like_dom"/>
</dbReference>
<keyword evidence="17" id="KW-1185">Reference proteome</keyword>
<feature type="region of interest" description="Disordered" evidence="13">
    <location>
        <begin position="1021"/>
        <end position="1078"/>
    </location>
</feature>
<dbReference type="EMBL" id="AAGW02042108">
    <property type="status" value="NOT_ANNOTATED_CDS"/>
    <property type="molecule type" value="Genomic_DNA"/>
</dbReference>
<evidence type="ECO:0000259" key="15">
    <source>
        <dbReference type="PROSITE" id="PS50268"/>
    </source>
</evidence>
<keyword evidence="3" id="KW-0812">Transmembrane</keyword>
<evidence type="ECO:0000256" key="5">
    <source>
        <dbReference type="ARBA" id="ARBA00022737"/>
    </source>
</evidence>
<dbReference type="FunFam" id="2.60.40.60:FF:000077">
    <property type="entry name" value="Protocadherin-11 X-linked"/>
    <property type="match status" value="1"/>
</dbReference>
<feature type="domain" description="Cadherin" evidence="15">
    <location>
        <begin position="467"/>
        <end position="570"/>
    </location>
</feature>
<dbReference type="Proteomes" id="UP000001811">
    <property type="component" value="Chromosome X"/>
</dbReference>
<dbReference type="FunFam" id="2.60.40.60:FF:000069">
    <property type="entry name" value="Protocadherin-11 X-linked"/>
    <property type="match status" value="1"/>
</dbReference>
<keyword evidence="8" id="KW-1133">Transmembrane helix</keyword>
<dbReference type="GeneTree" id="ENSGT00940000158335"/>
<dbReference type="EMBL" id="AAGW02042101">
    <property type="status" value="NOT_ANNOTATED_CDS"/>
    <property type="molecule type" value="Genomic_DNA"/>
</dbReference>
<dbReference type="EMBL" id="AAGW02042104">
    <property type="status" value="NOT_ANNOTATED_CDS"/>
    <property type="molecule type" value="Genomic_DNA"/>
</dbReference>
<reference evidence="16" key="2">
    <citation type="submission" date="2025-08" db="UniProtKB">
        <authorList>
            <consortium name="Ensembl"/>
        </authorList>
    </citation>
    <scope>IDENTIFICATION</scope>
    <source>
        <strain evidence="16">Thorbecke</strain>
    </source>
</reference>
<dbReference type="CDD" id="cd11304">
    <property type="entry name" value="Cadherin_repeat"/>
    <property type="match status" value="6"/>
</dbReference>
<comment type="function">
    <text evidence="11">Potential calcium-dependent cell-adhesion protein.</text>
</comment>
<evidence type="ECO:0000256" key="11">
    <source>
        <dbReference type="ARBA" id="ARBA00037723"/>
    </source>
</evidence>
<dbReference type="EMBL" id="AAGW02042107">
    <property type="status" value="NOT_ANNOTATED_CDS"/>
    <property type="molecule type" value="Genomic_DNA"/>
</dbReference>
<dbReference type="EMBL" id="AAGW02042109">
    <property type="status" value="NOT_ANNOTATED_CDS"/>
    <property type="molecule type" value="Genomic_DNA"/>
</dbReference>
<evidence type="ECO:0000313" key="16">
    <source>
        <dbReference type="Ensembl" id="ENSOCUP00000029588.1"/>
    </source>
</evidence>
<dbReference type="EMBL" id="AAGW02042106">
    <property type="status" value="NOT_ANNOTATED_CDS"/>
    <property type="molecule type" value="Genomic_DNA"/>
</dbReference>
<dbReference type="FunFam" id="2.60.40.60:FF:000030">
    <property type="entry name" value="Protocadherin 9"/>
    <property type="match status" value="1"/>
</dbReference>
<dbReference type="PROSITE" id="PS50268">
    <property type="entry name" value="CADHERIN_2"/>
    <property type="match status" value="7"/>
</dbReference>
<reference evidence="16 17" key="1">
    <citation type="journal article" date="2011" name="Nature">
        <title>A high-resolution map of human evolutionary constraint using 29 mammals.</title>
        <authorList>
            <person name="Lindblad-Toh K."/>
            <person name="Garber M."/>
            <person name="Zuk O."/>
            <person name="Lin M.F."/>
            <person name="Parker B.J."/>
            <person name="Washietl S."/>
            <person name="Kheradpour P."/>
            <person name="Ernst J."/>
            <person name="Jordan G."/>
            <person name="Mauceli E."/>
            <person name="Ward L.D."/>
            <person name="Lowe C.B."/>
            <person name="Holloway A.K."/>
            <person name="Clamp M."/>
            <person name="Gnerre S."/>
            <person name="Alfoldi J."/>
            <person name="Beal K."/>
            <person name="Chang J."/>
            <person name="Clawson H."/>
            <person name="Cuff J."/>
            <person name="Di Palma F."/>
            <person name="Fitzgerald S."/>
            <person name="Flicek P."/>
            <person name="Guttman M."/>
            <person name="Hubisz M.J."/>
            <person name="Jaffe D.B."/>
            <person name="Jungreis I."/>
            <person name="Kent W.J."/>
            <person name="Kostka D."/>
            <person name="Lara M."/>
            <person name="Martins A.L."/>
            <person name="Massingham T."/>
            <person name="Moltke I."/>
            <person name="Raney B.J."/>
            <person name="Rasmussen M.D."/>
            <person name="Robinson J."/>
            <person name="Stark A."/>
            <person name="Vilella A.J."/>
            <person name="Wen J."/>
            <person name="Xie X."/>
            <person name="Zody M.C."/>
            <person name="Baldwin J."/>
            <person name="Bloom T."/>
            <person name="Chin C.W."/>
            <person name="Heiman D."/>
            <person name="Nicol R."/>
            <person name="Nusbaum C."/>
            <person name="Young S."/>
            <person name="Wilkinson J."/>
            <person name="Worley K.C."/>
            <person name="Kovar C.L."/>
            <person name="Muzny D.M."/>
            <person name="Gibbs R.A."/>
            <person name="Cree A."/>
            <person name="Dihn H.H."/>
            <person name="Fowler G."/>
            <person name="Jhangiani S."/>
            <person name="Joshi V."/>
            <person name="Lee S."/>
            <person name="Lewis L.R."/>
            <person name="Nazareth L.V."/>
            <person name="Okwuonu G."/>
            <person name="Santibanez J."/>
            <person name="Warren W.C."/>
            <person name="Mardis E.R."/>
            <person name="Weinstock G.M."/>
            <person name="Wilson R.K."/>
            <person name="Delehaunty K."/>
            <person name="Dooling D."/>
            <person name="Fronik C."/>
            <person name="Fulton L."/>
            <person name="Fulton B."/>
            <person name="Graves T."/>
            <person name="Minx P."/>
            <person name="Sodergren E."/>
            <person name="Birney E."/>
            <person name="Margulies E.H."/>
            <person name="Herrero J."/>
            <person name="Green E.D."/>
            <person name="Haussler D."/>
            <person name="Siepel A."/>
            <person name="Goldman N."/>
            <person name="Pollard K.S."/>
            <person name="Pedersen J.S."/>
            <person name="Lander E.S."/>
            <person name="Kellis M."/>
        </authorList>
    </citation>
    <scope>NUCLEOTIDE SEQUENCE [LARGE SCALE GENOMIC DNA]</scope>
    <source>
        <strain evidence="16 17">Thorbecke inbred</strain>
    </source>
</reference>
<dbReference type="Ensembl" id="ENSOCUT00000035471.1">
    <property type="protein sequence ID" value="ENSOCUP00000029588.1"/>
    <property type="gene ID" value="ENSOCUG00000003437.4"/>
</dbReference>
<evidence type="ECO:0000256" key="10">
    <source>
        <dbReference type="ARBA" id="ARBA00023180"/>
    </source>
</evidence>
<gene>
    <name evidence="16" type="primary">PCDH11X</name>
</gene>
<keyword evidence="4 14" id="KW-0732">Signal</keyword>
<dbReference type="FunFam" id="2.60.40.60:FF:000005">
    <property type="entry name" value="Protocadherin 9"/>
    <property type="match status" value="2"/>
</dbReference>
<dbReference type="Pfam" id="PF08266">
    <property type="entry name" value="Cadherin_2"/>
    <property type="match status" value="1"/>
</dbReference>
<dbReference type="InterPro" id="IPR013164">
    <property type="entry name" value="Cadherin_N"/>
</dbReference>
<dbReference type="Pfam" id="PF00028">
    <property type="entry name" value="Cadherin"/>
    <property type="match status" value="6"/>
</dbReference>
<dbReference type="Gene3D" id="2.60.40.60">
    <property type="entry name" value="Cadherins"/>
    <property type="match status" value="7"/>
</dbReference>
<dbReference type="EMBL" id="AAGW02042103">
    <property type="status" value="NOT_ANNOTATED_CDS"/>
    <property type="molecule type" value="Genomic_DNA"/>
</dbReference>
<dbReference type="GO" id="GO:0007156">
    <property type="term" value="P:homophilic cell adhesion via plasma membrane adhesion molecules"/>
    <property type="evidence" value="ECO:0007669"/>
    <property type="project" value="InterPro"/>
</dbReference>
<keyword evidence="9" id="KW-0472">Membrane</keyword>
<evidence type="ECO:0000256" key="12">
    <source>
        <dbReference type="PROSITE-ProRule" id="PRU00043"/>
    </source>
</evidence>
<dbReference type="EMBL" id="AAGW02042102">
    <property type="status" value="NOT_ANNOTATED_CDS"/>
    <property type="molecule type" value="Genomic_DNA"/>
</dbReference>
<accession>A0A5F9C7T4</accession>